<accession>A0A2K3MFQ9</accession>
<gene>
    <name evidence="1" type="ORF">L195_g045750</name>
</gene>
<dbReference type="EMBL" id="ASHM01060395">
    <property type="protein sequence ID" value="PNX89628.1"/>
    <property type="molecule type" value="Genomic_DNA"/>
</dbReference>
<organism evidence="1 2">
    <name type="scientific">Trifolium pratense</name>
    <name type="common">Red clover</name>
    <dbReference type="NCBI Taxonomy" id="57577"/>
    <lineage>
        <taxon>Eukaryota</taxon>
        <taxon>Viridiplantae</taxon>
        <taxon>Streptophyta</taxon>
        <taxon>Embryophyta</taxon>
        <taxon>Tracheophyta</taxon>
        <taxon>Spermatophyta</taxon>
        <taxon>Magnoliopsida</taxon>
        <taxon>eudicotyledons</taxon>
        <taxon>Gunneridae</taxon>
        <taxon>Pentapetalae</taxon>
        <taxon>rosids</taxon>
        <taxon>fabids</taxon>
        <taxon>Fabales</taxon>
        <taxon>Fabaceae</taxon>
        <taxon>Papilionoideae</taxon>
        <taxon>50 kb inversion clade</taxon>
        <taxon>NPAAA clade</taxon>
        <taxon>Hologalegina</taxon>
        <taxon>IRL clade</taxon>
        <taxon>Trifolieae</taxon>
        <taxon>Trifolium</taxon>
    </lineage>
</organism>
<dbReference type="Proteomes" id="UP000236291">
    <property type="component" value="Unassembled WGS sequence"/>
</dbReference>
<evidence type="ECO:0000313" key="1">
    <source>
        <dbReference type="EMBL" id="PNX89628.1"/>
    </source>
</evidence>
<name>A0A2K3MFQ9_TRIPR</name>
<reference evidence="1 2" key="2">
    <citation type="journal article" date="2017" name="Front. Plant Sci.">
        <title>Gene Classification and Mining of Molecular Markers Useful in Red Clover (Trifolium pratense) Breeding.</title>
        <authorList>
            <person name="Istvanek J."/>
            <person name="Dluhosova J."/>
            <person name="Dluhos P."/>
            <person name="Patkova L."/>
            <person name="Nedelnik J."/>
            <person name="Repkova J."/>
        </authorList>
    </citation>
    <scope>NUCLEOTIDE SEQUENCE [LARGE SCALE GENOMIC DNA]</scope>
    <source>
        <strain evidence="2">cv. Tatra</strain>
        <tissue evidence="1">Young leaves</tissue>
    </source>
</reference>
<dbReference type="AlphaFoldDB" id="A0A2K3MFQ9"/>
<comment type="caution">
    <text evidence="1">The sequence shown here is derived from an EMBL/GenBank/DDBJ whole genome shotgun (WGS) entry which is preliminary data.</text>
</comment>
<proteinExistence type="predicted"/>
<evidence type="ECO:0000313" key="2">
    <source>
        <dbReference type="Proteomes" id="UP000236291"/>
    </source>
</evidence>
<reference evidence="1 2" key="1">
    <citation type="journal article" date="2014" name="Am. J. Bot.">
        <title>Genome assembly and annotation for red clover (Trifolium pratense; Fabaceae).</title>
        <authorList>
            <person name="Istvanek J."/>
            <person name="Jaros M."/>
            <person name="Krenek A."/>
            <person name="Repkova J."/>
        </authorList>
    </citation>
    <scope>NUCLEOTIDE SEQUENCE [LARGE SCALE GENOMIC DNA]</scope>
    <source>
        <strain evidence="2">cv. Tatra</strain>
        <tissue evidence="1">Young leaves</tissue>
    </source>
</reference>
<sequence>MQSANLGSSGSRSTSFIAHELIVVVVVKLSEEGAMDIHRHGYFQATLW</sequence>
<protein>
    <submittedName>
        <fullName evidence="1">Uncharacterized protein</fullName>
    </submittedName>
</protein>